<organism evidence="1 2">
    <name type="scientific">Limnoraphis robusta CCNP1315</name>
    <dbReference type="NCBI Taxonomy" id="3110306"/>
    <lineage>
        <taxon>Bacteria</taxon>
        <taxon>Bacillati</taxon>
        <taxon>Cyanobacteriota</taxon>
        <taxon>Cyanophyceae</taxon>
        <taxon>Oscillatoriophycideae</taxon>
        <taxon>Oscillatoriales</taxon>
        <taxon>Sirenicapillariaceae</taxon>
        <taxon>Limnoraphis</taxon>
    </lineage>
</organism>
<evidence type="ECO:0000313" key="2">
    <source>
        <dbReference type="Proteomes" id="UP001301728"/>
    </source>
</evidence>
<keyword evidence="2" id="KW-1185">Reference proteome</keyword>
<protein>
    <submittedName>
        <fullName evidence="1">Uncharacterized protein</fullName>
    </submittedName>
</protein>
<gene>
    <name evidence="1" type="ORF">VB854_25325</name>
</gene>
<proteinExistence type="predicted"/>
<comment type="caution">
    <text evidence="1">The sequence shown here is derived from an EMBL/GenBank/DDBJ whole genome shotgun (WGS) entry which is preliminary data.</text>
</comment>
<sequence length="64" mass="7422">MNEDAVKVIKVTRTEFELSDGRIYEHPLPFEPDEVPTVEEFQEFYDHWKNILSFGNGGKASNYG</sequence>
<dbReference type="Proteomes" id="UP001301728">
    <property type="component" value="Unassembled WGS sequence"/>
</dbReference>
<dbReference type="RefSeq" id="WP_046280171.1">
    <property type="nucleotide sequence ID" value="NZ_JAYGHT010000155.1"/>
</dbReference>
<name>A0ABU5U4Z8_9CYAN</name>
<reference evidence="1 2" key="1">
    <citation type="submission" date="2023-12" db="EMBL/GenBank/DDBJ databases">
        <title>Baltic Sea Cyanobacteria.</title>
        <authorList>
            <person name="Delbaje E."/>
            <person name="Fewer D.P."/>
            <person name="Shishido T.K."/>
        </authorList>
    </citation>
    <scope>NUCLEOTIDE SEQUENCE [LARGE SCALE GENOMIC DNA]</scope>
    <source>
        <strain evidence="1 2">CCNP 1315</strain>
    </source>
</reference>
<dbReference type="EMBL" id="JAYGHT010000155">
    <property type="protein sequence ID" value="MEA5522266.1"/>
    <property type="molecule type" value="Genomic_DNA"/>
</dbReference>
<accession>A0ABU5U4Z8</accession>
<evidence type="ECO:0000313" key="1">
    <source>
        <dbReference type="EMBL" id="MEA5522266.1"/>
    </source>
</evidence>